<protein>
    <recommendedName>
        <fullName evidence="4">DUF4440 domain-containing protein</fullName>
    </recommendedName>
</protein>
<dbReference type="HOGENOM" id="CLU_1516897_0_0_10"/>
<dbReference type="PROSITE" id="PS51257">
    <property type="entry name" value="PROKAR_LIPOPROTEIN"/>
    <property type="match status" value="1"/>
</dbReference>
<dbReference type="AlphaFoldDB" id="J1I8P6"/>
<name>J1I8P6_9BACT</name>
<evidence type="ECO:0000313" key="3">
    <source>
        <dbReference type="Proteomes" id="UP000005113"/>
    </source>
</evidence>
<feature type="signal peptide" evidence="1">
    <location>
        <begin position="1"/>
        <end position="17"/>
    </location>
</feature>
<accession>J1I8P6</accession>
<evidence type="ECO:0000256" key="1">
    <source>
        <dbReference type="SAM" id="SignalP"/>
    </source>
</evidence>
<feature type="chain" id="PRO_5003743850" description="DUF4440 domain-containing protein" evidence="1">
    <location>
        <begin position="18"/>
        <end position="177"/>
    </location>
</feature>
<gene>
    <name evidence="2" type="ORF">SapgrDRAFT_3198</name>
</gene>
<evidence type="ECO:0000313" key="2">
    <source>
        <dbReference type="EMBL" id="EJF54843.1"/>
    </source>
</evidence>
<keyword evidence="1" id="KW-0732">Signal</keyword>
<sequence>MKLHYSLSLLLFCLVLAACESKTTIRKQQTVTTFSDSEEVSKKPLDRSDLGAFWTAFQQAVAKKDAKAIRELSHPNEWLERGVEHIDLYFDDYYVEQIANSKVSDLWHIHDANKGEIFSDMGVSDLYELSIIRWKEDEAGNKRSAVVVYYFGQVEGQFALLHIIAAGEGYSRVEPAQ</sequence>
<proteinExistence type="predicted"/>
<dbReference type="Proteomes" id="UP000005113">
    <property type="component" value="Unassembled WGS sequence"/>
</dbReference>
<evidence type="ECO:0008006" key="4">
    <source>
        <dbReference type="Google" id="ProtNLM"/>
    </source>
</evidence>
<dbReference type="EMBL" id="JH719942">
    <property type="protein sequence ID" value="EJF54843.1"/>
    <property type="molecule type" value="Genomic_DNA"/>
</dbReference>
<reference evidence="3" key="1">
    <citation type="journal article" date="2012" name="Stand. Genomic Sci.">
        <title>Permanent draft genome sequence of the gliding predator Saprospira grandis strain Sa g1 (= HR1).</title>
        <authorList>
            <person name="Mavromatis K."/>
            <person name="Chertkov O."/>
            <person name="Lapidus A."/>
            <person name="Nolan M."/>
            <person name="Lucas S."/>
            <person name="Tice H."/>
            <person name="Del Rio T.G."/>
            <person name="Cheng J.F."/>
            <person name="Han C."/>
            <person name="Tapia R."/>
            <person name="Bruce D."/>
            <person name="Goodwin L.A."/>
            <person name="Pitluck S."/>
            <person name="Huntemann M."/>
            <person name="Liolios K."/>
            <person name="Pagani I."/>
            <person name="Ivanova N."/>
            <person name="Mikhailova N."/>
            <person name="Pati A."/>
            <person name="Chen A."/>
            <person name="Palaniappan K."/>
            <person name="Land M."/>
            <person name="Brambilla E.M."/>
            <person name="Rohde M."/>
            <person name="Spring S."/>
            <person name="Goker M."/>
            <person name="Detter J.C."/>
            <person name="Bristow J."/>
            <person name="Eisen J.A."/>
            <person name="Markowitz V."/>
            <person name="Hugenholtz P."/>
            <person name="Kyrpides N.C."/>
            <person name="Klenk H.P."/>
            <person name="Woyke T."/>
        </authorList>
    </citation>
    <scope>NUCLEOTIDE SEQUENCE [LARGE SCALE GENOMIC DNA]</scope>
    <source>
        <strain evidence="3">DSM 2844</strain>
    </source>
</reference>
<dbReference type="RefSeq" id="WP_002660751.1">
    <property type="nucleotide sequence ID" value="NZ_JH719942.1"/>
</dbReference>
<organism evidence="2 3">
    <name type="scientific">Saprospira grandis DSM 2844</name>
    <dbReference type="NCBI Taxonomy" id="694433"/>
    <lineage>
        <taxon>Bacteria</taxon>
        <taxon>Pseudomonadati</taxon>
        <taxon>Bacteroidota</taxon>
        <taxon>Saprospiria</taxon>
        <taxon>Saprospirales</taxon>
        <taxon>Saprospiraceae</taxon>
        <taxon>Saprospira</taxon>
    </lineage>
</organism>